<feature type="non-terminal residue" evidence="2">
    <location>
        <position position="112"/>
    </location>
</feature>
<protein>
    <submittedName>
        <fullName evidence="2">Protein TANC2</fullName>
    </submittedName>
</protein>
<evidence type="ECO:0000256" key="1">
    <source>
        <dbReference type="SAM" id="MobiDB-lite"/>
    </source>
</evidence>
<proteinExistence type="predicted"/>
<feature type="region of interest" description="Disordered" evidence="1">
    <location>
        <begin position="1"/>
        <end position="28"/>
    </location>
</feature>
<organism evidence="2 3">
    <name type="scientific">Vespula squamosa</name>
    <name type="common">Southern yellow jacket</name>
    <name type="synonym">Wasp</name>
    <dbReference type="NCBI Taxonomy" id="30214"/>
    <lineage>
        <taxon>Eukaryota</taxon>
        <taxon>Metazoa</taxon>
        <taxon>Ecdysozoa</taxon>
        <taxon>Arthropoda</taxon>
        <taxon>Hexapoda</taxon>
        <taxon>Insecta</taxon>
        <taxon>Pterygota</taxon>
        <taxon>Neoptera</taxon>
        <taxon>Endopterygota</taxon>
        <taxon>Hymenoptera</taxon>
        <taxon>Apocrita</taxon>
        <taxon>Aculeata</taxon>
        <taxon>Vespoidea</taxon>
        <taxon>Vespidae</taxon>
        <taxon>Vespinae</taxon>
        <taxon>Vespula</taxon>
    </lineage>
</organism>
<name>A0ABD2BDQ4_VESSQ</name>
<evidence type="ECO:0000313" key="3">
    <source>
        <dbReference type="Proteomes" id="UP001607302"/>
    </source>
</evidence>
<dbReference type="AlphaFoldDB" id="A0ABD2BDQ4"/>
<dbReference type="EMBL" id="JAUDFV010000110">
    <property type="protein sequence ID" value="KAL2730872.1"/>
    <property type="molecule type" value="Genomic_DNA"/>
</dbReference>
<accession>A0ABD2BDQ4</accession>
<sequence>MMVLENEDEPRKKNTRIGIDSDGTSGFGTRKSRIVRREIEIEKISVFGVTTNTPKVVFEICTFNCTSSTRRKESKKENLTMRSRDSVVYTPVSIGPDTDDEETLVNAEVYSN</sequence>
<reference evidence="2 3" key="1">
    <citation type="journal article" date="2024" name="Ann. Entomol. Soc. Am.">
        <title>Genomic analyses of the southern and eastern yellowjacket wasps (Hymenoptera: Vespidae) reveal evolutionary signatures of social life.</title>
        <authorList>
            <person name="Catto M.A."/>
            <person name="Caine P.B."/>
            <person name="Orr S.E."/>
            <person name="Hunt B.G."/>
            <person name="Goodisman M.A.D."/>
        </authorList>
    </citation>
    <scope>NUCLEOTIDE SEQUENCE [LARGE SCALE GENOMIC DNA]</scope>
    <source>
        <strain evidence="2">233</strain>
        <tissue evidence="2">Head and thorax</tissue>
    </source>
</reference>
<gene>
    <name evidence="2" type="ORF">V1478_005285</name>
</gene>
<evidence type="ECO:0000313" key="2">
    <source>
        <dbReference type="EMBL" id="KAL2730872.1"/>
    </source>
</evidence>
<comment type="caution">
    <text evidence="2">The sequence shown here is derived from an EMBL/GenBank/DDBJ whole genome shotgun (WGS) entry which is preliminary data.</text>
</comment>
<dbReference type="Proteomes" id="UP001607302">
    <property type="component" value="Unassembled WGS sequence"/>
</dbReference>
<keyword evidence="3" id="KW-1185">Reference proteome</keyword>
<feature type="region of interest" description="Disordered" evidence="1">
    <location>
        <begin position="90"/>
        <end position="112"/>
    </location>
</feature>